<reference evidence="4" key="3">
    <citation type="journal article" date="2013" name="Nat. Biotechnol.">
        <title>Chinese hamster genome sequenced from sorted chromosomes.</title>
        <authorList>
            <person name="Brinkrolf K."/>
            <person name="Rupp O."/>
            <person name="Laux H."/>
            <person name="Kollin F."/>
            <person name="Ernst W."/>
            <person name="Linke B."/>
            <person name="Kofler R."/>
            <person name="Romand S."/>
            <person name="Hesse F."/>
            <person name="Budach W.E."/>
            <person name="Galosy S."/>
            <person name="Muller D."/>
            <person name="Noll T."/>
            <person name="Wienberg J."/>
            <person name="Jostock T."/>
            <person name="Leonard M."/>
            <person name="Grillari J."/>
            <person name="Tauch A."/>
            <person name="Goesmann A."/>
            <person name="Helk B."/>
            <person name="Mott J.E."/>
            <person name="Puhler A."/>
            <person name="Borth N."/>
        </authorList>
    </citation>
    <scope>NUCLEOTIDE SEQUENCE [LARGE SCALE GENOMIC DNA]</scope>
    <source>
        <strain evidence="4">17A/GY</strain>
    </source>
</reference>
<evidence type="ECO:0000313" key="2">
    <source>
        <dbReference type="EMBL" id="ERE84505.1"/>
    </source>
</evidence>
<dbReference type="EMBL" id="KE667915">
    <property type="protein sequence ID" value="ERE84505.1"/>
    <property type="molecule type" value="Genomic_DNA"/>
</dbReference>
<reference evidence="2" key="4">
    <citation type="submission" date="2013-03" db="EMBL/GenBank/DDBJ databases">
        <title>Chinese hamster genome sequenced from sorted chromosomes.</title>
        <authorList>
            <person name="Brinkrolf K."/>
            <person name="Rupp O."/>
            <person name="Laux H."/>
            <person name="Kollin F."/>
            <person name="Ernst W."/>
            <person name="Linke B."/>
            <person name="Kofler R."/>
            <person name="Romand S."/>
            <person name="Hesse F."/>
            <person name="Budach W.E."/>
            <person name="Galosy S."/>
            <person name="Muller D."/>
            <person name="Noll T."/>
            <person name="Wienberg J."/>
            <person name="Jostock T."/>
            <person name="Leonard M."/>
            <person name="Grillari J."/>
            <person name="Tauch A."/>
            <person name="Goesmann A."/>
            <person name="Helk B."/>
            <person name="Mott J.E."/>
            <person name="Puehler A."/>
            <person name="Borth N."/>
        </authorList>
    </citation>
    <scope>NUCLEOTIDE SEQUENCE</scope>
    <source>
        <strain evidence="2">17A/GY</strain>
    </source>
</reference>
<evidence type="ECO:0000313" key="4">
    <source>
        <dbReference type="Proteomes" id="UP000030759"/>
    </source>
</evidence>
<dbReference type="Proteomes" id="UP000001075">
    <property type="component" value="Unassembled WGS sequence"/>
</dbReference>
<organism evidence="1 3">
    <name type="scientific">Cricetulus griseus</name>
    <name type="common">Chinese hamster</name>
    <name type="synonym">Cricetulus barabensis griseus</name>
    <dbReference type="NCBI Taxonomy" id="10029"/>
    <lineage>
        <taxon>Eukaryota</taxon>
        <taxon>Metazoa</taxon>
        <taxon>Chordata</taxon>
        <taxon>Craniata</taxon>
        <taxon>Vertebrata</taxon>
        <taxon>Euteleostomi</taxon>
        <taxon>Mammalia</taxon>
        <taxon>Eutheria</taxon>
        <taxon>Euarchontoglires</taxon>
        <taxon>Glires</taxon>
        <taxon>Rodentia</taxon>
        <taxon>Myomorpha</taxon>
        <taxon>Muroidea</taxon>
        <taxon>Cricetidae</taxon>
        <taxon>Cricetinae</taxon>
        <taxon>Cricetulus</taxon>
    </lineage>
</organism>
<dbReference type="AlphaFoldDB" id="G3IA09"/>
<protein>
    <submittedName>
        <fullName evidence="2">Ubiquitin-60S ribosomal protein L40</fullName>
    </submittedName>
</protein>
<proteinExistence type="predicted"/>
<evidence type="ECO:0000313" key="1">
    <source>
        <dbReference type="EMBL" id="EGV99998.1"/>
    </source>
</evidence>
<keyword evidence="2" id="KW-0687">Ribonucleoprotein</keyword>
<reference evidence="3" key="1">
    <citation type="journal article" date="2011" name="Nat. Biotechnol.">
        <title>The genomic sequence of the Chinese hamster ovary (CHO)-K1 cell line.</title>
        <authorList>
            <person name="Xu X."/>
            <person name="Nagarajan H."/>
            <person name="Lewis N.E."/>
            <person name="Pan S."/>
            <person name="Cai Z."/>
            <person name="Liu X."/>
            <person name="Chen W."/>
            <person name="Xie M."/>
            <person name="Wang W."/>
            <person name="Hammond S."/>
            <person name="Andersen M.R."/>
            <person name="Neff N."/>
            <person name="Passarelli B."/>
            <person name="Koh W."/>
            <person name="Fan H.C."/>
            <person name="Wang J."/>
            <person name="Gui Y."/>
            <person name="Lee K.H."/>
            <person name="Betenbaugh M.J."/>
            <person name="Quake S.R."/>
            <person name="Famili I."/>
            <person name="Palsson B.O."/>
            <person name="Wang J."/>
        </authorList>
    </citation>
    <scope>NUCLEOTIDE SEQUENCE [LARGE SCALE GENOMIC DNA]</scope>
    <source>
        <strain evidence="3">CHO K1 cell line</strain>
    </source>
</reference>
<reference evidence="1" key="2">
    <citation type="submission" date="2011-08" db="EMBL/GenBank/DDBJ databases">
        <title>The genomic sequence of the Chinese hamster ovary CHO-K1 cell line.</title>
        <authorList>
            <person name="Xu X."/>
            <person name="Nagarajan H."/>
            <person name="Lewis N.E."/>
            <person name="Pan S."/>
            <person name="Cai Z."/>
            <person name="Liu X."/>
            <person name="Chen W."/>
            <person name="Xie M."/>
            <person name="Wang W."/>
            <person name="Hammond S."/>
            <person name="Andersen M.R."/>
            <person name="Neff N."/>
            <person name="Passarelli B."/>
            <person name="Koh W."/>
            <person name="Fan C.H."/>
            <person name="Wang J."/>
            <person name="Gui Y."/>
            <person name="Lee K.H."/>
            <person name="Betenbaugh M.J."/>
            <person name="Quake S.R."/>
            <person name="Famili I."/>
            <person name="Palsson B.O."/>
            <person name="Wang J."/>
        </authorList>
    </citation>
    <scope>NUCLEOTIDE SEQUENCE</scope>
</reference>
<dbReference type="EMBL" id="JH001659">
    <property type="protein sequence ID" value="EGV99998.1"/>
    <property type="molecule type" value="Genomic_DNA"/>
</dbReference>
<keyword evidence="2" id="KW-0689">Ribosomal protein</keyword>
<accession>G3IA09</accession>
<evidence type="ECO:0000313" key="3">
    <source>
        <dbReference type="Proteomes" id="UP000001075"/>
    </source>
</evidence>
<gene>
    <name evidence="2" type="ORF">H671_2g5910</name>
    <name evidence="1" type="ORF">I79_020425</name>
</gene>
<sequence>MPFPDNILVLLQSAIFIVIPGNELYKIVIERNASSIIKGGRVGVTGDNLVLNVAPRCPSVTLGCVLQHLLDVIKLGSLLQGACQMQDGHIGGKNPEGMPWVLTFSMVVKTPIDSMTSNTPFDVSEILLLEDADDFPIYDKLPILMLDCAIELAMGRVILEHVDRVVKVNVGVIGGNNLHFARTGTSPDNQAANTAKCVCSDCDDILFMIY</sequence>
<dbReference type="GO" id="GO:0005840">
    <property type="term" value="C:ribosome"/>
    <property type="evidence" value="ECO:0007669"/>
    <property type="project" value="UniProtKB-KW"/>
</dbReference>
<dbReference type="Proteomes" id="UP000030759">
    <property type="component" value="Unassembled WGS sequence"/>
</dbReference>
<name>G3IA09_CRIGR</name>